<feature type="region of interest" description="Disordered" evidence="2">
    <location>
        <begin position="236"/>
        <end position="317"/>
    </location>
</feature>
<dbReference type="InterPro" id="IPR005025">
    <property type="entry name" value="FMN_Rdtase-like_dom"/>
</dbReference>
<evidence type="ECO:0000313" key="5">
    <source>
        <dbReference type="Proteomes" id="UP001388673"/>
    </source>
</evidence>
<sequence length="327" mass="33392">MLPSGAGAVSVKPVIAVAFYSTYGHIAALAEEVIKGVESTGAIVKPYFIQETLPEEVLTKMYAGSSLNPKYPILTPDALKEADGLILGAPTRYGRLPAQVSAFFDATGGLWATGALTGKFVTMFTSAAGQHSGHESTAWTSLPMFFHHGMAYVPIVHPITGAIKEIQGGSPYGASTVAGSDGSRQPLPQDLELAQYQGKYFADFVTTFVKGKHAQTAKLETSTAALALGEPFVAGQAAEKETSTTAQPATDGHAAAKDSAPASAVKPTENTTATAAAAQSAATTQPSSTTATSTPAEKPTPAAPAAAPKKKKGGLFASCCGGNGIDD</sequence>
<dbReference type="FunFam" id="3.40.50.360:FF:000001">
    <property type="entry name" value="NAD(P)H dehydrogenase (Quinone) FQR1-like"/>
    <property type="match status" value="1"/>
</dbReference>
<dbReference type="PROSITE" id="PS50902">
    <property type="entry name" value="FLAVODOXIN_LIKE"/>
    <property type="match status" value="1"/>
</dbReference>
<evidence type="ECO:0000256" key="2">
    <source>
        <dbReference type="SAM" id="MobiDB-lite"/>
    </source>
</evidence>
<comment type="similarity">
    <text evidence="1">Belongs to the WrbA family.</text>
</comment>
<dbReference type="KEGG" id="kne:92177424"/>
<dbReference type="InterPro" id="IPR010089">
    <property type="entry name" value="Flavoprotein_WrbA-like"/>
</dbReference>
<dbReference type="SUPFAM" id="SSF52218">
    <property type="entry name" value="Flavoproteins"/>
    <property type="match status" value="1"/>
</dbReference>
<proteinExistence type="inferred from homology"/>
<evidence type="ECO:0000313" key="4">
    <source>
        <dbReference type="EMBL" id="KAK8869597.1"/>
    </source>
</evidence>
<dbReference type="GO" id="GO:0016020">
    <property type="term" value="C:membrane"/>
    <property type="evidence" value="ECO:0007669"/>
    <property type="project" value="TreeGrafter"/>
</dbReference>
<dbReference type="EMBL" id="JBCAWK010000001">
    <property type="protein sequence ID" value="KAK8869597.1"/>
    <property type="molecule type" value="Genomic_DNA"/>
</dbReference>
<dbReference type="GO" id="GO:0003955">
    <property type="term" value="F:NAD(P)H dehydrogenase (quinone) activity"/>
    <property type="evidence" value="ECO:0007669"/>
    <property type="project" value="InterPro"/>
</dbReference>
<dbReference type="Gene3D" id="3.40.50.360">
    <property type="match status" value="1"/>
</dbReference>
<accession>A0AAW0Z5W7</accession>
<dbReference type="InterPro" id="IPR029039">
    <property type="entry name" value="Flavoprotein-like_sf"/>
</dbReference>
<dbReference type="Proteomes" id="UP001388673">
    <property type="component" value="Unassembled WGS sequence"/>
</dbReference>
<dbReference type="GO" id="GO:0010181">
    <property type="term" value="F:FMN binding"/>
    <property type="evidence" value="ECO:0007669"/>
    <property type="project" value="InterPro"/>
</dbReference>
<feature type="domain" description="Flavodoxin-like" evidence="3">
    <location>
        <begin position="15"/>
        <end position="201"/>
    </location>
</feature>
<comment type="caution">
    <text evidence="4">The sequence shown here is derived from an EMBL/GenBank/DDBJ whole genome shotgun (WGS) entry which is preliminary data.</text>
</comment>
<gene>
    <name evidence="4" type="ORF">IAR55_000164</name>
</gene>
<dbReference type="Pfam" id="PF03358">
    <property type="entry name" value="FMN_red"/>
    <property type="match status" value="1"/>
</dbReference>
<keyword evidence="5" id="KW-1185">Reference proteome</keyword>
<dbReference type="PANTHER" id="PTHR30546">
    <property type="entry name" value="FLAVODOXIN-RELATED PROTEIN WRBA-RELATED"/>
    <property type="match status" value="1"/>
</dbReference>
<evidence type="ECO:0000259" key="3">
    <source>
        <dbReference type="PROSITE" id="PS50902"/>
    </source>
</evidence>
<dbReference type="GeneID" id="92177424"/>
<dbReference type="InterPro" id="IPR008254">
    <property type="entry name" value="Flavodoxin/NO_synth"/>
</dbReference>
<feature type="compositionally biased region" description="Low complexity" evidence="2">
    <location>
        <begin position="257"/>
        <end position="307"/>
    </location>
</feature>
<dbReference type="RefSeq" id="XP_066805843.1">
    <property type="nucleotide sequence ID" value="XM_066943301.1"/>
</dbReference>
<dbReference type="NCBIfam" id="TIGR01755">
    <property type="entry name" value="flav_wrbA"/>
    <property type="match status" value="1"/>
</dbReference>
<reference evidence="4 5" key="1">
    <citation type="journal article" date="2024" name="bioRxiv">
        <title>Comparative genomics of Cryptococcus and Kwoniella reveals pathogenesis evolution and contrasting karyotype dynamics via intercentromeric recombination or chromosome fusion.</title>
        <authorList>
            <person name="Coelho M.A."/>
            <person name="David-Palma M."/>
            <person name="Shea T."/>
            <person name="Bowers K."/>
            <person name="McGinley-Smith S."/>
            <person name="Mohammad A.W."/>
            <person name="Gnirke A."/>
            <person name="Yurkov A.M."/>
            <person name="Nowrousian M."/>
            <person name="Sun S."/>
            <person name="Cuomo C.A."/>
            <person name="Heitman J."/>
        </authorList>
    </citation>
    <scope>NUCLEOTIDE SEQUENCE [LARGE SCALE GENOMIC DNA]</scope>
    <source>
        <strain evidence="4 5">CBS 13917</strain>
    </source>
</reference>
<organism evidence="4 5">
    <name type="scientific">Kwoniella newhampshirensis</name>
    <dbReference type="NCBI Taxonomy" id="1651941"/>
    <lineage>
        <taxon>Eukaryota</taxon>
        <taxon>Fungi</taxon>
        <taxon>Dikarya</taxon>
        <taxon>Basidiomycota</taxon>
        <taxon>Agaricomycotina</taxon>
        <taxon>Tremellomycetes</taxon>
        <taxon>Tremellales</taxon>
        <taxon>Cryptococcaceae</taxon>
        <taxon>Kwoniella</taxon>
    </lineage>
</organism>
<dbReference type="NCBIfam" id="NF002999">
    <property type="entry name" value="PRK03767.1"/>
    <property type="match status" value="1"/>
</dbReference>
<dbReference type="PANTHER" id="PTHR30546:SF23">
    <property type="entry name" value="FLAVOPROTEIN-LIKE PROTEIN YCP4-RELATED"/>
    <property type="match status" value="1"/>
</dbReference>
<evidence type="ECO:0000256" key="1">
    <source>
        <dbReference type="ARBA" id="ARBA00006961"/>
    </source>
</evidence>
<name>A0AAW0Z5W7_9TREE</name>
<dbReference type="AlphaFoldDB" id="A0AAW0Z5W7"/>
<protein>
    <submittedName>
        <fullName evidence="4">NAD(P)H:quinone oxidoreductase, type IV</fullName>
    </submittedName>
</protein>